<proteinExistence type="predicted"/>
<dbReference type="PANTHER" id="PTHR38790">
    <property type="entry name" value="2EXR DOMAIN-CONTAINING PROTEIN-RELATED"/>
    <property type="match status" value="1"/>
</dbReference>
<organism evidence="3 4">
    <name type="scientific">Clonostachys solani</name>
    <dbReference type="NCBI Taxonomy" id="160281"/>
    <lineage>
        <taxon>Eukaryota</taxon>
        <taxon>Fungi</taxon>
        <taxon>Dikarya</taxon>
        <taxon>Ascomycota</taxon>
        <taxon>Pezizomycotina</taxon>
        <taxon>Sordariomycetes</taxon>
        <taxon>Hypocreomycetidae</taxon>
        <taxon>Hypocreales</taxon>
        <taxon>Bionectriaceae</taxon>
        <taxon>Clonostachys</taxon>
    </lineage>
</organism>
<dbReference type="Pfam" id="PF24864">
    <property type="entry name" value="DUF7730"/>
    <property type="match status" value="1"/>
</dbReference>
<accession>A0A9N9ZDR1</accession>
<evidence type="ECO:0000259" key="2">
    <source>
        <dbReference type="Pfam" id="PF24864"/>
    </source>
</evidence>
<name>A0A9N9ZDR1_9HYPO</name>
<evidence type="ECO:0000313" key="3">
    <source>
        <dbReference type="EMBL" id="CAH0053719.1"/>
    </source>
</evidence>
<evidence type="ECO:0000256" key="1">
    <source>
        <dbReference type="SAM" id="MobiDB-lite"/>
    </source>
</evidence>
<reference evidence="4" key="1">
    <citation type="submission" date="2019-06" db="EMBL/GenBank/DDBJ databases">
        <authorList>
            <person name="Broberg M."/>
        </authorList>
    </citation>
    <scope>NUCLEOTIDE SEQUENCE [LARGE SCALE GENOMIC DNA]</scope>
</reference>
<sequence>MKLSASFRKYREGKRREKEFKAVFLEPKSPVKVQITEIQSRTPSPEQNPGLFFNLPPTLRRDILILAFGERTLHMHLDYQHPFHLRKDIEFQDSFEYIYFSSDQHNQFHGRIQNFKSQFAGKRHDLDRPKEWHWFGCVCHRSPPAGEFGIELLSCGRTRSRLDYGKELDEDGCMNGAGACANHSGQWPHKCQIQAIGWLLTCRQAYIEGMDVLYRTNTIHISTPPLLRGLQNIMSETVLQHLTSLELVWDADQVPIAHGFKDQAKSRSPSTVRRTPIFPYLMFLRIAFKAVEPAKIDPATGLFWPYRSVDEVENRLRTRLFPSIGNLLKRIVPSTTHVTLSCPDWTWFKATCDSLKSKNADAGTFQVAEIGGVKVWWPIESTALQRLRSPDPLLGDDGTEGPREGFWVHIPEHKVDLDSEGESEGELSEADEDSRSCSTDSMQNPFDRRDVF</sequence>
<protein>
    <recommendedName>
        <fullName evidence="2">DUF7730 domain-containing protein</fullName>
    </recommendedName>
</protein>
<feature type="region of interest" description="Disordered" evidence="1">
    <location>
        <begin position="414"/>
        <end position="452"/>
    </location>
</feature>
<keyword evidence="4" id="KW-1185">Reference proteome</keyword>
<comment type="caution">
    <text evidence="3">The sequence shown here is derived from an EMBL/GenBank/DDBJ whole genome shotgun (WGS) entry which is preliminary data.</text>
</comment>
<dbReference type="Proteomes" id="UP000775872">
    <property type="component" value="Unassembled WGS sequence"/>
</dbReference>
<evidence type="ECO:0000313" key="4">
    <source>
        <dbReference type="Proteomes" id="UP000775872"/>
    </source>
</evidence>
<dbReference type="EMBL" id="CABFOC020000045">
    <property type="protein sequence ID" value="CAH0053719.1"/>
    <property type="molecule type" value="Genomic_DNA"/>
</dbReference>
<dbReference type="OrthoDB" id="515692at2759"/>
<dbReference type="AlphaFoldDB" id="A0A9N9ZDR1"/>
<dbReference type="InterPro" id="IPR056632">
    <property type="entry name" value="DUF7730"/>
</dbReference>
<reference evidence="3 4" key="2">
    <citation type="submission" date="2021-10" db="EMBL/GenBank/DDBJ databases">
        <authorList>
            <person name="Piombo E."/>
        </authorList>
    </citation>
    <scope>NUCLEOTIDE SEQUENCE [LARGE SCALE GENOMIC DNA]</scope>
</reference>
<dbReference type="PANTHER" id="PTHR38790:SF4">
    <property type="entry name" value="2EXR DOMAIN-CONTAINING PROTEIN"/>
    <property type="match status" value="1"/>
</dbReference>
<feature type="domain" description="DUF7730" evidence="2">
    <location>
        <begin position="179"/>
        <end position="258"/>
    </location>
</feature>
<gene>
    <name evidence="3" type="ORF">CSOL1703_00005595</name>
</gene>
<feature type="compositionally biased region" description="Acidic residues" evidence="1">
    <location>
        <begin position="418"/>
        <end position="432"/>
    </location>
</feature>